<feature type="signal peptide" evidence="2">
    <location>
        <begin position="1"/>
        <end position="17"/>
    </location>
</feature>
<name>A0A9P0MVW4_NEZVI</name>
<organism evidence="4 5">
    <name type="scientific">Nezara viridula</name>
    <name type="common">Southern green stink bug</name>
    <name type="synonym">Cimex viridulus</name>
    <dbReference type="NCBI Taxonomy" id="85310"/>
    <lineage>
        <taxon>Eukaryota</taxon>
        <taxon>Metazoa</taxon>
        <taxon>Ecdysozoa</taxon>
        <taxon>Arthropoda</taxon>
        <taxon>Hexapoda</taxon>
        <taxon>Insecta</taxon>
        <taxon>Pterygota</taxon>
        <taxon>Neoptera</taxon>
        <taxon>Paraneoptera</taxon>
        <taxon>Hemiptera</taxon>
        <taxon>Heteroptera</taxon>
        <taxon>Panheteroptera</taxon>
        <taxon>Pentatomomorpha</taxon>
        <taxon>Pentatomoidea</taxon>
        <taxon>Pentatomidae</taxon>
        <taxon>Pentatominae</taxon>
        <taxon>Nezara</taxon>
    </lineage>
</organism>
<reference evidence="4" key="1">
    <citation type="submission" date="2022-01" db="EMBL/GenBank/DDBJ databases">
        <authorList>
            <person name="King R."/>
        </authorList>
    </citation>
    <scope>NUCLEOTIDE SEQUENCE</scope>
</reference>
<feature type="domain" description="Chitin-binding type-2" evidence="3">
    <location>
        <begin position="102"/>
        <end position="157"/>
    </location>
</feature>
<dbReference type="Pfam" id="PF01607">
    <property type="entry name" value="CBM_14"/>
    <property type="match status" value="1"/>
</dbReference>
<feature type="region of interest" description="Disordered" evidence="1">
    <location>
        <begin position="34"/>
        <end position="54"/>
    </location>
</feature>
<dbReference type="SUPFAM" id="SSF57625">
    <property type="entry name" value="Invertebrate chitin-binding proteins"/>
    <property type="match status" value="2"/>
</dbReference>
<dbReference type="GO" id="GO:0005576">
    <property type="term" value="C:extracellular region"/>
    <property type="evidence" value="ECO:0007669"/>
    <property type="project" value="InterPro"/>
</dbReference>
<dbReference type="OrthoDB" id="6623610at2759"/>
<dbReference type="EMBL" id="OV725083">
    <property type="protein sequence ID" value="CAH1406989.1"/>
    <property type="molecule type" value="Genomic_DNA"/>
</dbReference>
<evidence type="ECO:0000259" key="3">
    <source>
        <dbReference type="PROSITE" id="PS50940"/>
    </source>
</evidence>
<dbReference type="AlphaFoldDB" id="A0A9P0MVW4"/>
<evidence type="ECO:0000313" key="5">
    <source>
        <dbReference type="Proteomes" id="UP001152798"/>
    </source>
</evidence>
<dbReference type="Proteomes" id="UP001152798">
    <property type="component" value="Chromosome 7"/>
</dbReference>
<proteinExistence type="predicted"/>
<feature type="chain" id="PRO_5040172127" description="Chitin-binding type-2 domain-containing protein" evidence="2">
    <location>
        <begin position="18"/>
        <end position="248"/>
    </location>
</feature>
<accession>A0A9P0MVW4</accession>
<keyword evidence="5" id="KW-1185">Reference proteome</keyword>
<gene>
    <name evidence="4" type="ORF">NEZAVI_LOCUS14811</name>
</gene>
<sequence>MILLYAVFLMCFVIIKTDRRQPFTLWRAADLQASSTDPKKSHPNPNQNIRRKPRSVTRCISPQTNFFESKKIRNGTLLFNCKPPTPYCNFERNLCVSSILTKFKCDDVSDGHYPHIADCRGSMICRGGNNIDQPCSDDTSYDYKTKKCIGGKRICVIPNCVNKSETYVRHPAERNLFVLCIAGIPSSLYICPPGYLFSPNKTQPCEFICFQAGLFPDVYDETKYNRCSRTAYGLIRTSVFLGSNNTDY</sequence>
<evidence type="ECO:0000313" key="4">
    <source>
        <dbReference type="EMBL" id="CAH1406989.1"/>
    </source>
</evidence>
<protein>
    <recommendedName>
        <fullName evidence="3">Chitin-binding type-2 domain-containing protein</fullName>
    </recommendedName>
</protein>
<keyword evidence="2" id="KW-0732">Signal</keyword>
<evidence type="ECO:0000256" key="1">
    <source>
        <dbReference type="SAM" id="MobiDB-lite"/>
    </source>
</evidence>
<dbReference type="InterPro" id="IPR002557">
    <property type="entry name" value="Chitin-bd_dom"/>
</dbReference>
<dbReference type="InterPro" id="IPR036508">
    <property type="entry name" value="Chitin-bd_dom_sf"/>
</dbReference>
<evidence type="ECO:0000256" key="2">
    <source>
        <dbReference type="SAM" id="SignalP"/>
    </source>
</evidence>
<dbReference type="PROSITE" id="PS50940">
    <property type="entry name" value="CHIT_BIND_II"/>
    <property type="match status" value="1"/>
</dbReference>
<dbReference type="GO" id="GO:0008061">
    <property type="term" value="F:chitin binding"/>
    <property type="evidence" value="ECO:0007669"/>
    <property type="project" value="InterPro"/>
</dbReference>